<organism evidence="2 3">
    <name type="scientific">Cronartium quercuum f. sp. fusiforme G11</name>
    <dbReference type="NCBI Taxonomy" id="708437"/>
    <lineage>
        <taxon>Eukaryota</taxon>
        <taxon>Fungi</taxon>
        <taxon>Dikarya</taxon>
        <taxon>Basidiomycota</taxon>
        <taxon>Pucciniomycotina</taxon>
        <taxon>Pucciniomycetes</taxon>
        <taxon>Pucciniales</taxon>
        <taxon>Coleosporiaceae</taxon>
        <taxon>Cronartium</taxon>
    </lineage>
</organism>
<keyword evidence="3" id="KW-1185">Reference proteome</keyword>
<proteinExistence type="predicted"/>
<evidence type="ECO:0000313" key="2">
    <source>
        <dbReference type="EMBL" id="KAG0151705.1"/>
    </source>
</evidence>
<dbReference type="Proteomes" id="UP000886653">
    <property type="component" value="Unassembled WGS sequence"/>
</dbReference>
<accession>A0A9P6THF3</accession>
<evidence type="ECO:0000256" key="1">
    <source>
        <dbReference type="SAM" id="Phobius"/>
    </source>
</evidence>
<keyword evidence="1" id="KW-0812">Transmembrane</keyword>
<evidence type="ECO:0000313" key="3">
    <source>
        <dbReference type="Proteomes" id="UP000886653"/>
    </source>
</evidence>
<protein>
    <submittedName>
        <fullName evidence="2">Uncharacterized protein</fullName>
    </submittedName>
</protein>
<name>A0A9P6THF3_9BASI</name>
<comment type="caution">
    <text evidence="2">The sequence shown here is derived from an EMBL/GenBank/DDBJ whole genome shotgun (WGS) entry which is preliminary data.</text>
</comment>
<gene>
    <name evidence="2" type="ORF">CROQUDRAFT_462683</name>
</gene>
<reference evidence="2" key="1">
    <citation type="submission" date="2013-11" db="EMBL/GenBank/DDBJ databases">
        <title>Genome sequence of the fusiform rust pathogen reveals effectors for host alternation and coevolution with pine.</title>
        <authorList>
            <consortium name="DOE Joint Genome Institute"/>
            <person name="Smith K."/>
            <person name="Pendleton A."/>
            <person name="Kubisiak T."/>
            <person name="Anderson C."/>
            <person name="Salamov A."/>
            <person name="Aerts A."/>
            <person name="Riley R."/>
            <person name="Clum A."/>
            <person name="Lindquist E."/>
            <person name="Ence D."/>
            <person name="Campbell M."/>
            <person name="Kronenberg Z."/>
            <person name="Feau N."/>
            <person name="Dhillon B."/>
            <person name="Hamelin R."/>
            <person name="Burleigh J."/>
            <person name="Smith J."/>
            <person name="Yandell M."/>
            <person name="Nelson C."/>
            <person name="Grigoriev I."/>
            <person name="Davis J."/>
        </authorList>
    </citation>
    <scope>NUCLEOTIDE SEQUENCE</scope>
    <source>
        <strain evidence="2">G11</strain>
    </source>
</reference>
<keyword evidence="1" id="KW-1133">Transmembrane helix</keyword>
<feature type="transmembrane region" description="Helical" evidence="1">
    <location>
        <begin position="25"/>
        <end position="48"/>
    </location>
</feature>
<dbReference type="EMBL" id="MU167211">
    <property type="protein sequence ID" value="KAG0151705.1"/>
    <property type="molecule type" value="Genomic_DNA"/>
</dbReference>
<keyword evidence="1" id="KW-0472">Membrane</keyword>
<dbReference type="AlphaFoldDB" id="A0A9P6THF3"/>
<sequence length="53" mass="5747">MDEIFIQLCMPFCSKKSNTTTDLNLLLFGLGSTYSLILSSTLLTPILASPCSC</sequence>